<dbReference type="PROSITE" id="PS50222">
    <property type="entry name" value="EF_HAND_2"/>
    <property type="match status" value="2"/>
</dbReference>
<dbReference type="InterPro" id="IPR002048">
    <property type="entry name" value="EF_hand_dom"/>
</dbReference>
<proteinExistence type="predicted"/>
<name>A0A1Q9CWU8_SYMMI</name>
<dbReference type="Proteomes" id="UP000186817">
    <property type="component" value="Unassembled WGS sequence"/>
</dbReference>
<feature type="transmembrane region" description="Helical" evidence="4">
    <location>
        <begin position="145"/>
        <end position="167"/>
    </location>
</feature>
<dbReference type="GO" id="GO:0005509">
    <property type="term" value="F:calcium ion binding"/>
    <property type="evidence" value="ECO:0007669"/>
    <property type="project" value="InterPro"/>
</dbReference>
<sequence>MGQNASHLQSARDEAPQSKGSGLASELSFVDVRPAAEEQGPGDEQRESGPESQKRIPDKFQRLAMLGHLEVDTEIARGLSLRESLRQGGRLWLTAPGDLSDKSRAELWSRSRPVQHFDMFISHTWKTSGKWKLLSLLFHSGSQKVLVIWFTTVIAVLSLTILGVLPAPWRIEAHAMEFKAMCPVGPWIELASFVATFAGFIASPYLPSMPRPRDTCFLDVASIHQTDQRLMERGVYGIGGFLRISRELRVLWSTPYLSRLWCVFELAAFRTANPEGKITLAPLFVETILAAVILWEYFVTVIYWSTRASQVGEVYNSVSYLFAMLPCCFAMHMIRRSHMAKHKLFSDLEHFDLGKVQCSNDFDKDFIHAAIVRWYGGEEAFTAFVRGPLREELLGARPATLLVAYPLLLLSPAIASSLTFLAGLWRGGAPVHCLLSYVMGSFLGFNILWVFSCLSLFLYLCDHFAEPRWPGIFDHLQTLLFISWSSASAWNCTCVKVLWFSTARLLPYGVLASAVAMARSRSPAVRRLLIRGTAGIDDIFLSPLTTDEKRRCRCLEVEGKYCSDDEDSVEEPSSSSVDDMEEHKSQLLERVGRCPSQDDIEDFSQVDVSSSGPVEFAGVPPCILEQLSVAANRVPSWRLDGKALDLRLDRQEALIQELLCREEFEAWAAPAAQPTAASQWVGSVKGAFQGKFGPRHARRPAEAFQAFPGTPVRQFWSMPSRDGSHAAKSLFNSTVFPFAEALMKVADEHIAFTTAESGGDGMLKRMTAVENGLLELKSMLQTPTVGKEAETLQEPKDPLRGVLCRGTLVCTRGVARDLALLTGRWVLCYDSKAYAPRRLVALSFRVGSQLCGQRGFHKRSRVLTSIVLRGQDTSELYSGPAGIWFHARAARTSQTVASFLVPCYGEHCFCVTVAMMRIGAALQVDGWMDGQTGGMDRMFLAFLAWFYAGASLSVWAYTSSLFTSAAWLCVSLLSAGTSPWGWWLGKFGLPSAPQGCRAMLERDSQGQAETQVETIAALGGCLAHLGYLDECWLQKNMKAREEDEYTRQMEELEKELEEEEELRRRKEQEELEKENEELDRELLEEMGYDEDDIQELIETFRMFDKDGNGFIDKHELGEVMKSMGEEYDDDELDEMLQDADTDEDGRINYNEFALMMM</sequence>
<keyword evidence="7" id="KW-1185">Reference proteome</keyword>
<feature type="transmembrane region" description="Helical" evidence="4">
    <location>
        <begin position="938"/>
        <end position="958"/>
    </location>
</feature>
<feature type="transmembrane region" description="Helical" evidence="4">
    <location>
        <begin position="964"/>
        <end position="984"/>
    </location>
</feature>
<dbReference type="SMART" id="SM00054">
    <property type="entry name" value="EFh"/>
    <property type="match status" value="2"/>
</dbReference>
<evidence type="ECO:0000313" key="6">
    <source>
        <dbReference type="EMBL" id="OLP87396.1"/>
    </source>
</evidence>
<feature type="domain" description="EF-hand" evidence="5">
    <location>
        <begin position="1091"/>
        <end position="1126"/>
    </location>
</feature>
<feature type="compositionally biased region" description="Acidic residues" evidence="3">
    <location>
        <begin position="1069"/>
        <end position="1078"/>
    </location>
</feature>
<evidence type="ECO:0000259" key="5">
    <source>
        <dbReference type="PROSITE" id="PS50222"/>
    </source>
</evidence>
<keyword evidence="4" id="KW-1133">Transmembrane helix</keyword>
<dbReference type="FunFam" id="1.10.238.10:FF:000003">
    <property type="entry name" value="Calmodulin A"/>
    <property type="match status" value="1"/>
</dbReference>
<feature type="transmembrane region" description="Helical" evidence="4">
    <location>
        <begin position="317"/>
        <end position="334"/>
    </location>
</feature>
<feature type="transmembrane region" description="Helical" evidence="4">
    <location>
        <begin position="283"/>
        <end position="305"/>
    </location>
</feature>
<keyword evidence="2" id="KW-0106">Calcium</keyword>
<feature type="transmembrane region" description="Helical" evidence="4">
    <location>
        <begin position="187"/>
        <end position="206"/>
    </location>
</feature>
<dbReference type="OrthoDB" id="421540at2759"/>
<dbReference type="PANTHER" id="PTHR23050">
    <property type="entry name" value="CALCIUM BINDING PROTEIN"/>
    <property type="match status" value="1"/>
</dbReference>
<accession>A0A1Q9CWU8</accession>
<evidence type="ECO:0000256" key="1">
    <source>
        <dbReference type="ARBA" id="ARBA00022737"/>
    </source>
</evidence>
<protein>
    <submittedName>
        <fullName evidence="6">Calmodulin</fullName>
    </submittedName>
</protein>
<feature type="region of interest" description="Disordered" evidence="3">
    <location>
        <begin position="1052"/>
        <end position="1078"/>
    </location>
</feature>
<dbReference type="AlphaFoldDB" id="A0A1Q9CWU8"/>
<dbReference type="Gene3D" id="1.10.238.10">
    <property type="entry name" value="EF-hand"/>
    <property type="match status" value="1"/>
</dbReference>
<feature type="transmembrane region" description="Helical" evidence="4">
    <location>
        <begin position="399"/>
        <end position="425"/>
    </location>
</feature>
<dbReference type="InterPro" id="IPR050145">
    <property type="entry name" value="Centrin_CML-like"/>
</dbReference>
<reference evidence="6 7" key="1">
    <citation type="submission" date="2016-02" db="EMBL/GenBank/DDBJ databases">
        <title>Genome analysis of coral dinoflagellate symbionts highlights evolutionary adaptations to a symbiotic lifestyle.</title>
        <authorList>
            <person name="Aranda M."/>
            <person name="Li Y."/>
            <person name="Liew Y.J."/>
            <person name="Baumgarten S."/>
            <person name="Simakov O."/>
            <person name="Wilson M."/>
            <person name="Piel J."/>
            <person name="Ashoor H."/>
            <person name="Bougouffa S."/>
            <person name="Bajic V.B."/>
            <person name="Ryu T."/>
            <person name="Ravasi T."/>
            <person name="Bayer T."/>
            <person name="Micklem G."/>
            <person name="Kim H."/>
            <person name="Bhak J."/>
            <person name="Lajeunesse T.C."/>
            <person name="Voolstra C.R."/>
        </authorList>
    </citation>
    <scope>NUCLEOTIDE SEQUENCE [LARGE SCALE GENOMIC DNA]</scope>
    <source>
        <strain evidence="6 7">CCMP2467</strain>
    </source>
</reference>
<keyword evidence="4" id="KW-0472">Membrane</keyword>
<dbReference type="InterPro" id="IPR018247">
    <property type="entry name" value="EF_Hand_1_Ca_BS"/>
</dbReference>
<keyword evidence="4" id="KW-0812">Transmembrane</keyword>
<evidence type="ECO:0000313" key="7">
    <source>
        <dbReference type="Proteomes" id="UP000186817"/>
    </source>
</evidence>
<feature type="compositionally biased region" description="Basic and acidic residues" evidence="3">
    <location>
        <begin position="43"/>
        <end position="56"/>
    </location>
</feature>
<organism evidence="6 7">
    <name type="scientific">Symbiodinium microadriaticum</name>
    <name type="common">Dinoflagellate</name>
    <name type="synonym">Zooxanthella microadriatica</name>
    <dbReference type="NCBI Taxonomy" id="2951"/>
    <lineage>
        <taxon>Eukaryota</taxon>
        <taxon>Sar</taxon>
        <taxon>Alveolata</taxon>
        <taxon>Dinophyceae</taxon>
        <taxon>Suessiales</taxon>
        <taxon>Symbiodiniaceae</taxon>
        <taxon>Symbiodinium</taxon>
    </lineage>
</organism>
<gene>
    <name evidence="6" type="primary">Calmodulin</name>
    <name evidence="6" type="ORF">AK812_SmicGene31387</name>
</gene>
<comment type="caution">
    <text evidence="6">The sequence shown here is derived from an EMBL/GenBank/DDBJ whole genome shotgun (WGS) entry which is preliminary data.</text>
</comment>
<evidence type="ECO:0000256" key="2">
    <source>
        <dbReference type="ARBA" id="ARBA00022837"/>
    </source>
</evidence>
<dbReference type="PROSITE" id="PS00018">
    <property type="entry name" value="EF_HAND_1"/>
    <property type="match status" value="2"/>
</dbReference>
<dbReference type="SUPFAM" id="SSF47473">
    <property type="entry name" value="EF-hand"/>
    <property type="match status" value="1"/>
</dbReference>
<keyword evidence="1" id="KW-0677">Repeat</keyword>
<feature type="region of interest" description="Disordered" evidence="3">
    <location>
        <begin position="1"/>
        <end position="56"/>
    </location>
</feature>
<evidence type="ECO:0000256" key="3">
    <source>
        <dbReference type="SAM" id="MobiDB-lite"/>
    </source>
</evidence>
<feature type="domain" description="EF-hand" evidence="5">
    <location>
        <begin position="1127"/>
        <end position="1157"/>
    </location>
</feature>
<feature type="transmembrane region" description="Helical" evidence="4">
    <location>
        <begin position="437"/>
        <end position="460"/>
    </location>
</feature>
<evidence type="ECO:0000256" key="4">
    <source>
        <dbReference type="SAM" id="Phobius"/>
    </source>
</evidence>
<dbReference type="CDD" id="cd00051">
    <property type="entry name" value="EFh"/>
    <property type="match status" value="1"/>
</dbReference>
<dbReference type="InterPro" id="IPR011992">
    <property type="entry name" value="EF-hand-dom_pair"/>
</dbReference>
<dbReference type="EMBL" id="LSRX01000862">
    <property type="protein sequence ID" value="OLP87396.1"/>
    <property type="molecule type" value="Genomic_DNA"/>
</dbReference>
<dbReference type="Pfam" id="PF13499">
    <property type="entry name" value="EF-hand_7"/>
    <property type="match status" value="1"/>
</dbReference>